<dbReference type="AlphaFoldDB" id="A0A4V4HFL7"/>
<reference evidence="2 3" key="1">
    <citation type="journal article" date="2019" name="Nat. Ecol. Evol.">
        <title>Megaphylogeny resolves global patterns of mushroom evolution.</title>
        <authorList>
            <person name="Varga T."/>
            <person name="Krizsan K."/>
            <person name="Foldi C."/>
            <person name="Dima B."/>
            <person name="Sanchez-Garcia M."/>
            <person name="Sanchez-Ramirez S."/>
            <person name="Szollosi G.J."/>
            <person name="Szarkandi J.G."/>
            <person name="Papp V."/>
            <person name="Albert L."/>
            <person name="Andreopoulos W."/>
            <person name="Angelini C."/>
            <person name="Antonin V."/>
            <person name="Barry K.W."/>
            <person name="Bougher N.L."/>
            <person name="Buchanan P."/>
            <person name="Buyck B."/>
            <person name="Bense V."/>
            <person name="Catcheside P."/>
            <person name="Chovatia M."/>
            <person name="Cooper J."/>
            <person name="Damon W."/>
            <person name="Desjardin D."/>
            <person name="Finy P."/>
            <person name="Geml J."/>
            <person name="Haridas S."/>
            <person name="Hughes K."/>
            <person name="Justo A."/>
            <person name="Karasinski D."/>
            <person name="Kautmanova I."/>
            <person name="Kiss B."/>
            <person name="Kocsube S."/>
            <person name="Kotiranta H."/>
            <person name="LaButti K.M."/>
            <person name="Lechner B.E."/>
            <person name="Liimatainen K."/>
            <person name="Lipzen A."/>
            <person name="Lukacs Z."/>
            <person name="Mihaltcheva S."/>
            <person name="Morgado L.N."/>
            <person name="Niskanen T."/>
            <person name="Noordeloos M.E."/>
            <person name="Ohm R.A."/>
            <person name="Ortiz-Santana B."/>
            <person name="Ovrebo C."/>
            <person name="Racz N."/>
            <person name="Riley R."/>
            <person name="Savchenko A."/>
            <person name="Shiryaev A."/>
            <person name="Soop K."/>
            <person name="Spirin V."/>
            <person name="Szebenyi C."/>
            <person name="Tomsovsky M."/>
            <person name="Tulloss R.E."/>
            <person name="Uehling J."/>
            <person name="Grigoriev I.V."/>
            <person name="Vagvolgyi C."/>
            <person name="Papp T."/>
            <person name="Martin F.M."/>
            <person name="Miettinen O."/>
            <person name="Hibbett D.S."/>
            <person name="Nagy L.G."/>
        </authorList>
    </citation>
    <scope>NUCLEOTIDE SEQUENCE [LARGE SCALE GENOMIC DNA]</scope>
    <source>
        <strain evidence="2 3">CBS 962.96</strain>
    </source>
</reference>
<name>A0A4V4HFL7_DENBC</name>
<dbReference type="EMBL" id="ML179200">
    <property type="protein sequence ID" value="THU95425.1"/>
    <property type="molecule type" value="Genomic_DNA"/>
</dbReference>
<organism evidence="2 3">
    <name type="scientific">Dendrothele bispora (strain CBS 962.96)</name>
    <dbReference type="NCBI Taxonomy" id="1314807"/>
    <lineage>
        <taxon>Eukaryota</taxon>
        <taxon>Fungi</taxon>
        <taxon>Dikarya</taxon>
        <taxon>Basidiomycota</taxon>
        <taxon>Agaricomycotina</taxon>
        <taxon>Agaricomycetes</taxon>
        <taxon>Agaricomycetidae</taxon>
        <taxon>Agaricales</taxon>
        <taxon>Agaricales incertae sedis</taxon>
        <taxon>Dendrothele</taxon>
    </lineage>
</organism>
<feature type="compositionally biased region" description="Basic and acidic residues" evidence="1">
    <location>
        <begin position="37"/>
        <end position="54"/>
    </location>
</feature>
<feature type="region of interest" description="Disordered" evidence="1">
    <location>
        <begin position="28"/>
        <end position="54"/>
    </location>
</feature>
<protein>
    <submittedName>
        <fullName evidence="2">Uncharacterized protein</fullName>
    </submittedName>
</protein>
<keyword evidence="3" id="KW-1185">Reference proteome</keyword>
<sequence>MAHAQFDPKAMVDFDSLWSRGLFPDAEVIGAGKKRKGREERKGRERKGKERMQV</sequence>
<proteinExistence type="predicted"/>
<evidence type="ECO:0000313" key="2">
    <source>
        <dbReference type="EMBL" id="THU95425.1"/>
    </source>
</evidence>
<evidence type="ECO:0000313" key="3">
    <source>
        <dbReference type="Proteomes" id="UP000297245"/>
    </source>
</evidence>
<accession>A0A4V4HFL7</accession>
<evidence type="ECO:0000256" key="1">
    <source>
        <dbReference type="SAM" id="MobiDB-lite"/>
    </source>
</evidence>
<gene>
    <name evidence="2" type="ORF">K435DRAFT_859561</name>
</gene>
<dbReference type="Proteomes" id="UP000297245">
    <property type="component" value="Unassembled WGS sequence"/>
</dbReference>